<dbReference type="GO" id="GO:0016987">
    <property type="term" value="F:sigma factor activity"/>
    <property type="evidence" value="ECO:0007669"/>
    <property type="project" value="UniProtKB-KW"/>
</dbReference>
<dbReference type="Pfam" id="PF04542">
    <property type="entry name" value="Sigma70_r2"/>
    <property type="match status" value="1"/>
</dbReference>
<reference evidence="7 8" key="1">
    <citation type="submission" date="2020-08" db="EMBL/GenBank/DDBJ databases">
        <title>Sphingomonas sp. sand1-3 16S ribosomal RNA gene Genome sequencing and assembly.</title>
        <authorList>
            <person name="Kang M."/>
        </authorList>
    </citation>
    <scope>NUCLEOTIDE SEQUENCE [LARGE SCALE GENOMIC DNA]</scope>
    <source>
        <strain evidence="8">sand1-3</strain>
    </source>
</reference>
<dbReference type="Gene3D" id="1.10.1740.10">
    <property type="match status" value="1"/>
</dbReference>
<dbReference type="RefSeq" id="WP_187480408.1">
    <property type="nucleotide sequence ID" value="NZ_CP060697.1"/>
</dbReference>
<dbReference type="AlphaFoldDB" id="A0A7G9L4A4"/>
<dbReference type="InterPro" id="IPR036388">
    <property type="entry name" value="WH-like_DNA-bd_sf"/>
</dbReference>
<dbReference type="EMBL" id="CP060697">
    <property type="protein sequence ID" value="QNM83453.1"/>
    <property type="molecule type" value="Genomic_DNA"/>
</dbReference>
<comment type="similarity">
    <text evidence="1">Belongs to the sigma-70 factor family. ECF subfamily.</text>
</comment>
<dbReference type="PANTHER" id="PTHR43133">
    <property type="entry name" value="RNA POLYMERASE ECF-TYPE SIGMA FACTO"/>
    <property type="match status" value="1"/>
</dbReference>
<dbReference type="CDD" id="cd06171">
    <property type="entry name" value="Sigma70_r4"/>
    <property type="match status" value="1"/>
</dbReference>
<evidence type="ECO:0000256" key="3">
    <source>
        <dbReference type="ARBA" id="ARBA00023082"/>
    </source>
</evidence>
<dbReference type="Gene3D" id="1.10.10.10">
    <property type="entry name" value="Winged helix-like DNA-binding domain superfamily/Winged helix DNA-binding domain"/>
    <property type="match status" value="1"/>
</dbReference>
<dbReference type="InterPro" id="IPR013324">
    <property type="entry name" value="RNA_pol_sigma_r3/r4-like"/>
</dbReference>
<accession>A0A7G9L4A4</accession>
<evidence type="ECO:0000259" key="6">
    <source>
        <dbReference type="Pfam" id="PF08281"/>
    </source>
</evidence>
<evidence type="ECO:0000313" key="7">
    <source>
        <dbReference type="EMBL" id="QNM83453.1"/>
    </source>
</evidence>
<keyword evidence="4" id="KW-0804">Transcription</keyword>
<organism evidence="7 8">
    <name type="scientific">Sphingomonas sabuli</name>
    <dbReference type="NCBI Taxonomy" id="2764186"/>
    <lineage>
        <taxon>Bacteria</taxon>
        <taxon>Pseudomonadati</taxon>
        <taxon>Pseudomonadota</taxon>
        <taxon>Alphaproteobacteria</taxon>
        <taxon>Sphingomonadales</taxon>
        <taxon>Sphingomonadaceae</taxon>
        <taxon>Sphingomonas</taxon>
    </lineage>
</organism>
<dbReference type="KEGG" id="ssau:H8M03_03715"/>
<evidence type="ECO:0000259" key="5">
    <source>
        <dbReference type="Pfam" id="PF04542"/>
    </source>
</evidence>
<name>A0A7G9L4A4_9SPHN</name>
<dbReference type="InterPro" id="IPR007627">
    <property type="entry name" value="RNA_pol_sigma70_r2"/>
</dbReference>
<sequence>MTGGTTSQDRRYEALAATYGPMIARLARGYERDPEKARDLVQTIHVELWRSLASFDGQCSDKSWVHRIAHNVGVSHMIREARTNHGQWVGLDDVELAGPQDAEVELDRAQRQQRMLALVHRLKPADRQVVLLHLEDLSAAEIADVLGMAPGTVSVRLHRAKAVLRTRIGE</sequence>
<dbReference type="PANTHER" id="PTHR43133:SF45">
    <property type="entry name" value="RNA POLYMERASE ECF-TYPE SIGMA FACTOR"/>
    <property type="match status" value="1"/>
</dbReference>
<dbReference type="InterPro" id="IPR013249">
    <property type="entry name" value="RNA_pol_sigma70_r4_t2"/>
</dbReference>
<keyword evidence="2" id="KW-0805">Transcription regulation</keyword>
<dbReference type="SUPFAM" id="SSF88946">
    <property type="entry name" value="Sigma2 domain of RNA polymerase sigma factors"/>
    <property type="match status" value="1"/>
</dbReference>
<feature type="domain" description="RNA polymerase sigma factor 70 region 4 type 2" evidence="6">
    <location>
        <begin position="113"/>
        <end position="162"/>
    </location>
</feature>
<dbReference type="InterPro" id="IPR013325">
    <property type="entry name" value="RNA_pol_sigma_r2"/>
</dbReference>
<protein>
    <submittedName>
        <fullName evidence="7">Sigma-70 family RNA polymerase sigma factor</fullName>
    </submittedName>
</protein>
<keyword evidence="3" id="KW-0731">Sigma factor</keyword>
<dbReference type="SUPFAM" id="SSF88659">
    <property type="entry name" value="Sigma3 and sigma4 domains of RNA polymerase sigma factors"/>
    <property type="match status" value="1"/>
</dbReference>
<feature type="domain" description="RNA polymerase sigma-70 region 2" evidence="5">
    <location>
        <begin position="16"/>
        <end position="82"/>
    </location>
</feature>
<evidence type="ECO:0000256" key="4">
    <source>
        <dbReference type="ARBA" id="ARBA00023163"/>
    </source>
</evidence>
<evidence type="ECO:0000256" key="2">
    <source>
        <dbReference type="ARBA" id="ARBA00023015"/>
    </source>
</evidence>
<dbReference type="InterPro" id="IPR014284">
    <property type="entry name" value="RNA_pol_sigma-70_dom"/>
</dbReference>
<dbReference type="NCBIfam" id="TIGR02937">
    <property type="entry name" value="sigma70-ECF"/>
    <property type="match status" value="1"/>
</dbReference>
<dbReference type="Pfam" id="PF08281">
    <property type="entry name" value="Sigma70_r4_2"/>
    <property type="match status" value="1"/>
</dbReference>
<proteinExistence type="inferred from homology"/>
<dbReference type="InterPro" id="IPR039425">
    <property type="entry name" value="RNA_pol_sigma-70-like"/>
</dbReference>
<evidence type="ECO:0000256" key="1">
    <source>
        <dbReference type="ARBA" id="ARBA00010641"/>
    </source>
</evidence>
<dbReference type="Proteomes" id="UP000515861">
    <property type="component" value="Chromosome"/>
</dbReference>
<gene>
    <name evidence="7" type="ORF">H8M03_03715</name>
</gene>
<dbReference type="GO" id="GO:0006352">
    <property type="term" value="P:DNA-templated transcription initiation"/>
    <property type="evidence" value="ECO:0007669"/>
    <property type="project" value="InterPro"/>
</dbReference>
<evidence type="ECO:0000313" key="8">
    <source>
        <dbReference type="Proteomes" id="UP000515861"/>
    </source>
</evidence>
<keyword evidence="8" id="KW-1185">Reference proteome</keyword>
<dbReference type="GO" id="GO:0003677">
    <property type="term" value="F:DNA binding"/>
    <property type="evidence" value="ECO:0007669"/>
    <property type="project" value="InterPro"/>
</dbReference>